<protein>
    <submittedName>
        <fullName evidence="3">Uncharacterized protein</fullName>
    </submittedName>
</protein>
<feature type="transmembrane region" description="Helical" evidence="2">
    <location>
        <begin position="669"/>
        <end position="692"/>
    </location>
</feature>
<keyword evidence="2" id="KW-0472">Membrane</keyword>
<evidence type="ECO:0000313" key="3">
    <source>
        <dbReference type="EMBL" id="CAE8609697.1"/>
    </source>
</evidence>
<gene>
    <name evidence="3" type="ORF">PGLA1383_LOCUS27524</name>
</gene>
<evidence type="ECO:0000256" key="2">
    <source>
        <dbReference type="SAM" id="Phobius"/>
    </source>
</evidence>
<keyword evidence="2" id="KW-0812">Transmembrane</keyword>
<accession>A0A813F5I5</accession>
<comment type="caution">
    <text evidence="3">The sequence shown here is derived from an EMBL/GenBank/DDBJ whole genome shotgun (WGS) entry which is preliminary data.</text>
</comment>
<feature type="region of interest" description="Disordered" evidence="1">
    <location>
        <begin position="736"/>
        <end position="759"/>
    </location>
</feature>
<evidence type="ECO:0000313" key="4">
    <source>
        <dbReference type="Proteomes" id="UP000654075"/>
    </source>
</evidence>
<dbReference type="OrthoDB" id="10254627at2759"/>
<dbReference type="EMBL" id="CAJNNV010024384">
    <property type="protein sequence ID" value="CAE8609697.1"/>
    <property type="molecule type" value="Genomic_DNA"/>
</dbReference>
<proteinExistence type="predicted"/>
<organism evidence="3 4">
    <name type="scientific">Polarella glacialis</name>
    <name type="common">Dinoflagellate</name>
    <dbReference type="NCBI Taxonomy" id="89957"/>
    <lineage>
        <taxon>Eukaryota</taxon>
        <taxon>Sar</taxon>
        <taxon>Alveolata</taxon>
        <taxon>Dinophyceae</taxon>
        <taxon>Suessiales</taxon>
        <taxon>Suessiaceae</taxon>
        <taxon>Polarella</taxon>
    </lineage>
</organism>
<sequence length="769" mass="84386">MSRPPAWLSRRSKNPVQADQAAVIVICTHQAALEALLPSGWSQGHCAICDFDAFCGLEILPWDDDDSKPGPPKNWGVPRLLHDCSAWRDKFCIVASCDPRARFWCPAVDAAASPASAQAEGFWDAVAVAVPEGSHIGLVRSKRDRHMLLFFLDQQGWLWHCASSMVVSTDSSAKDNCADQFLPLTLAPPAQVILYTFAIPSKNSSQLIRSASTLAAAVYRHLDRFDWSLTRKGQSLHLSVRSKGMLGLCQKTGSMLRVTMAFCNLVLMDAAPAISEALRLETVILSIRPQVVDSEEGRMATSPLKPSSCMFLAKASRLRFFIVHARWQFNTLTLKWKTSHSHRVQTASSSNHFLDAELKEEQKRGLGRGGTLGRWRDLRFAIHLIGIHCREGGGWDRVGFWWPTALEGIIRVPELRSRLPDKVRAVQFQFLAFEEYPVLWGQLCGGSGDISIVLSLLSLGVNPKLRALLGAGGPIIQELPVSAQHSNTPTFGSAQAGTPILRAPEEAAAGVAQTPDYWGDINLFNLAMQEQEGGSRAIMKTLKKEWSRIWPEELDEERLPAFDLFQSFWKRVDQSRLLDTVMNEVLPDMKKGYTDLMNSGDQQKLSTMNDDERREEILYRMGKCDLVRQYIILSENDPELGSISDKMGPFVARFISQLERKVATQTSTLGWVADGGVAAACVLAFLGILLLVGAIKLPTFGGDEAPVITQASAPANFQAMDANIAESLGLARKQLTEAASAPAPPSEPEEAIPAASPSSPLICKGNACS</sequence>
<reference evidence="3" key="1">
    <citation type="submission" date="2021-02" db="EMBL/GenBank/DDBJ databases">
        <authorList>
            <person name="Dougan E. K."/>
            <person name="Rhodes N."/>
            <person name="Thang M."/>
            <person name="Chan C."/>
        </authorList>
    </citation>
    <scope>NUCLEOTIDE SEQUENCE</scope>
</reference>
<dbReference type="Proteomes" id="UP000654075">
    <property type="component" value="Unassembled WGS sequence"/>
</dbReference>
<name>A0A813F5I5_POLGL</name>
<dbReference type="AlphaFoldDB" id="A0A813F5I5"/>
<keyword evidence="2" id="KW-1133">Transmembrane helix</keyword>
<keyword evidence="4" id="KW-1185">Reference proteome</keyword>
<evidence type="ECO:0000256" key="1">
    <source>
        <dbReference type="SAM" id="MobiDB-lite"/>
    </source>
</evidence>